<organism evidence="11 12">
    <name type="scientific">Cyclostephanos tholiformis</name>
    <dbReference type="NCBI Taxonomy" id="382380"/>
    <lineage>
        <taxon>Eukaryota</taxon>
        <taxon>Sar</taxon>
        <taxon>Stramenopiles</taxon>
        <taxon>Ochrophyta</taxon>
        <taxon>Bacillariophyta</taxon>
        <taxon>Coscinodiscophyceae</taxon>
        <taxon>Thalassiosirophycidae</taxon>
        <taxon>Stephanodiscales</taxon>
        <taxon>Stephanodiscaceae</taxon>
        <taxon>Cyclostephanos</taxon>
    </lineage>
</organism>
<dbReference type="PROSITE" id="PS51892">
    <property type="entry name" value="SUBTILASE"/>
    <property type="match status" value="1"/>
</dbReference>
<reference evidence="11 12" key="1">
    <citation type="submission" date="2024-10" db="EMBL/GenBank/DDBJ databases">
        <title>Updated reference genomes for cyclostephanoid diatoms.</title>
        <authorList>
            <person name="Roberts W.R."/>
            <person name="Alverson A.J."/>
        </authorList>
    </citation>
    <scope>NUCLEOTIDE SEQUENCE [LARGE SCALE GENOMIC DNA]</scope>
    <source>
        <strain evidence="11 12">AJA228-03</strain>
    </source>
</reference>
<evidence type="ECO:0000256" key="2">
    <source>
        <dbReference type="ARBA" id="ARBA00022670"/>
    </source>
</evidence>
<dbReference type="SUPFAM" id="SSF52743">
    <property type="entry name" value="Subtilisin-like"/>
    <property type="match status" value="1"/>
</dbReference>
<dbReference type="InterPro" id="IPR036852">
    <property type="entry name" value="Peptidase_S8/S53_dom_sf"/>
</dbReference>
<dbReference type="Proteomes" id="UP001530377">
    <property type="component" value="Unassembled WGS sequence"/>
</dbReference>
<protein>
    <recommendedName>
        <fullName evidence="7">subtilisin</fullName>
        <ecNumber evidence="7">3.4.21.62</ecNumber>
    </recommendedName>
</protein>
<evidence type="ECO:0000259" key="10">
    <source>
        <dbReference type="PROSITE" id="PS51175"/>
    </source>
</evidence>
<dbReference type="InterPro" id="IPR050131">
    <property type="entry name" value="Peptidase_S8_subtilisin-like"/>
</dbReference>
<sequence>MSTSQSIAINIFLGLLSSAMMADAVTENLVHVKLAPGIDPSDLKQYGSATPLFSVPYDTLKELSAAEPGLPDLTLWYQVTTDPSLLRGANGAFAFRGVSKDFITDVSIPIDAPPPQMRRRVQSGTPDFGGNQGYLFQNVPGTNGIDAIFSWDFDGGNGEGITIYDVEYSWNVNHEDLDASIPSILNTGDEAIDPFMNDPDHLEHGTAVLGELIGSNNGLGVKGISYGAQAKVVPESTRNGSNRADAIIRAVVDGKPGDVILLEMQAGACGGACGADQIGCGPAEEDPAVFEATKVAVANKRVVVAAAGNGNVNLDDPQCEGRYDRTNPDRDSGAIIVGAGGSGVDGCSPARQKLDFSTYGSRVDVHGWGECVVTTGYGGEYSDPTNPSDQNKWYTYGFGGTSGASPIVAAAAANIQGIAMKNFGSPLEPKEVRKLLTISGVPQEGLDTDKNIGPLVNLRNAIDKMTWDCYRGSSDLLIGSVLIWWGFETGDAAWACNNWYIAECEGACIVFDNGTNDNADEPITIEAETYVYMQGVETEGTADEGGGEDVGYIDTGDWMAYPEVNIPRAGAYTVEYRVASVGGGGILQFEEAGGTPVYGSIDIPDTGDWQNWVTISHTVNLEAGPQNFGILAASGGWNLNWFRITQAN</sequence>
<dbReference type="InterPro" id="IPR006584">
    <property type="entry name" value="Cellulose-bd_IV"/>
</dbReference>
<dbReference type="PANTHER" id="PTHR43806">
    <property type="entry name" value="PEPTIDASE S8"/>
    <property type="match status" value="1"/>
</dbReference>
<comment type="catalytic activity">
    <reaction evidence="6">
        <text>Hydrolysis of proteins with broad specificity for peptide bonds, and a preference for a large uncharged residue in P1. Hydrolyzes peptide amides.</text>
        <dbReference type="EC" id="3.4.21.62"/>
    </reaction>
</comment>
<dbReference type="AlphaFoldDB" id="A0ABD3S020"/>
<dbReference type="PANTHER" id="PTHR43806:SF11">
    <property type="entry name" value="CEREVISIN-RELATED"/>
    <property type="match status" value="1"/>
</dbReference>
<dbReference type="PROSITE" id="PS00138">
    <property type="entry name" value="SUBTILASE_SER"/>
    <property type="match status" value="1"/>
</dbReference>
<evidence type="ECO:0000256" key="5">
    <source>
        <dbReference type="ARBA" id="ARBA00022825"/>
    </source>
</evidence>
<evidence type="ECO:0000256" key="8">
    <source>
        <dbReference type="PROSITE-ProRule" id="PRU01240"/>
    </source>
</evidence>
<keyword evidence="4" id="KW-0378">Hydrolase</keyword>
<keyword evidence="2" id="KW-0645">Protease</keyword>
<dbReference type="InterPro" id="IPR000209">
    <property type="entry name" value="Peptidase_S8/S53_dom"/>
</dbReference>
<feature type="chain" id="PRO_5044797349" description="subtilisin" evidence="9">
    <location>
        <begin position="25"/>
        <end position="648"/>
    </location>
</feature>
<comment type="similarity">
    <text evidence="1 8">Belongs to the peptidase S8 family.</text>
</comment>
<gene>
    <name evidence="11" type="ORF">ACHAXA_002672</name>
</gene>
<dbReference type="EMBL" id="JALLPB020000090">
    <property type="protein sequence ID" value="KAL3817805.1"/>
    <property type="molecule type" value="Genomic_DNA"/>
</dbReference>
<feature type="signal peptide" evidence="9">
    <location>
        <begin position="1"/>
        <end position="24"/>
    </location>
</feature>
<dbReference type="GO" id="GO:0006508">
    <property type="term" value="P:proteolysis"/>
    <property type="evidence" value="ECO:0007669"/>
    <property type="project" value="UniProtKB-KW"/>
</dbReference>
<dbReference type="PRINTS" id="PR00723">
    <property type="entry name" value="SUBTILISIN"/>
</dbReference>
<dbReference type="Gene3D" id="2.60.120.260">
    <property type="entry name" value="Galactose-binding domain-like"/>
    <property type="match status" value="1"/>
</dbReference>
<proteinExistence type="inferred from homology"/>
<dbReference type="InterPro" id="IPR005084">
    <property type="entry name" value="CBM6"/>
</dbReference>
<dbReference type="SMART" id="SM00606">
    <property type="entry name" value="CBD_IV"/>
    <property type="match status" value="1"/>
</dbReference>
<comment type="caution">
    <text evidence="8">Lacks conserved residue(s) required for the propagation of feature annotation.</text>
</comment>
<dbReference type="InterPro" id="IPR023828">
    <property type="entry name" value="Peptidase_S8_Ser-AS"/>
</dbReference>
<dbReference type="GO" id="GO:0004252">
    <property type="term" value="F:serine-type endopeptidase activity"/>
    <property type="evidence" value="ECO:0007669"/>
    <property type="project" value="UniProtKB-EC"/>
</dbReference>
<dbReference type="Gene3D" id="3.40.50.200">
    <property type="entry name" value="Peptidase S8/S53 domain"/>
    <property type="match status" value="1"/>
</dbReference>
<keyword evidence="3 9" id="KW-0732">Signal</keyword>
<dbReference type="Pfam" id="PF03422">
    <property type="entry name" value="CBM_6"/>
    <property type="match status" value="1"/>
</dbReference>
<keyword evidence="12" id="KW-1185">Reference proteome</keyword>
<evidence type="ECO:0000256" key="4">
    <source>
        <dbReference type="ARBA" id="ARBA00022801"/>
    </source>
</evidence>
<dbReference type="Pfam" id="PF00082">
    <property type="entry name" value="Peptidase_S8"/>
    <property type="match status" value="1"/>
</dbReference>
<evidence type="ECO:0000313" key="11">
    <source>
        <dbReference type="EMBL" id="KAL3817805.1"/>
    </source>
</evidence>
<evidence type="ECO:0000256" key="1">
    <source>
        <dbReference type="ARBA" id="ARBA00011073"/>
    </source>
</evidence>
<dbReference type="CDD" id="cd04080">
    <property type="entry name" value="CBM6_cellulase-like"/>
    <property type="match status" value="1"/>
</dbReference>
<feature type="domain" description="CBM6" evidence="10">
    <location>
        <begin position="523"/>
        <end position="645"/>
    </location>
</feature>
<dbReference type="SUPFAM" id="SSF49785">
    <property type="entry name" value="Galactose-binding domain-like"/>
    <property type="match status" value="1"/>
</dbReference>
<comment type="caution">
    <text evidence="11">The sequence shown here is derived from an EMBL/GenBank/DDBJ whole genome shotgun (WGS) entry which is preliminary data.</text>
</comment>
<dbReference type="InterPro" id="IPR015500">
    <property type="entry name" value="Peptidase_S8_subtilisin-rel"/>
</dbReference>
<evidence type="ECO:0000256" key="9">
    <source>
        <dbReference type="SAM" id="SignalP"/>
    </source>
</evidence>
<evidence type="ECO:0000256" key="6">
    <source>
        <dbReference type="ARBA" id="ARBA00023529"/>
    </source>
</evidence>
<evidence type="ECO:0000256" key="7">
    <source>
        <dbReference type="ARBA" id="ARBA00023619"/>
    </source>
</evidence>
<evidence type="ECO:0000313" key="12">
    <source>
        <dbReference type="Proteomes" id="UP001530377"/>
    </source>
</evidence>
<keyword evidence="5" id="KW-0720">Serine protease</keyword>
<name>A0ABD3S020_9STRA</name>
<dbReference type="EC" id="3.4.21.62" evidence="7"/>
<evidence type="ECO:0000256" key="3">
    <source>
        <dbReference type="ARBA" id="ARBA00022729"/>
    </source>
</evidence>
<dbReference type="InterPro" id="IPR008979">
    <property type="entry name" value="Galactose-bd-like_sf"/>
</dbReference>
<accession>A0ABD3S020</accession>
<dbReference type="PROSITE" id="PS51175">
    <property type="entry name" value="CBM6"/>
    <property type="match status" value="1"/>
</dbReference>